<dbReference type="AlphaFoldDB" id="A0A976IEW1"/>
<evidence type="ECO:0000313" key="2">
    <source>
        <dbReference type="EMBL" id="TDH69149.1"/>
    </source>
</evidence>
<dbReference type="EMBL" id="SHOA02000002">
    <property type="protein sequence ID" value="TDH69149.1"/>
    <property type="molecule type" value="Genomic_DNA"/>
</dbReference>
<protein>
    <recommendedName>
        <fullName evidence="4">RxLR effector protein</fullName>
    </recommendedName>
</protein>
<evidence type="ECO:0000313" key="3">
    <source>
        <dbReference type="Proteomes" id="UP000294530"/>
    </source>
</evidence>
<reference evidence="2 3" key="1">
    <citation type="journal article" date="2021" name="Genome Biol.">
        <title>AFLAP: assembly-free linkage analysis pipeline using k-mers from genome sequencing data.</title>
        <authorList>
            <person name="Fletcher K."/>
            <person name="Zhang L."/>
            <person name="Gil J."/>
            <person name="Han R."/>
            <person name="Cavanaugh K."/>
            <person name="Michelmore R."/>
        </authorList>
    </citation>
    <scope>NUCLEOTIDE SEQUENCE [LARGE SCALE GENOMIC DNA]</scope>
    <source>
        <strain evidence="2 3">SF5</strain>
    </source>
</reference>
<keyword evidence="3" id="KW-1185">Reference proteome</keyword>
<dbReference type="Proteomes" id="UP000294530">
    <property type="component" value="Unassembled WGS sequence"/>
</dbReference>
<keyword evidence="1" id="KW-0732">Signal</keyword>
<comment type="caution">
    <text evidence="2">The sequence shown here is derived from an EMBL/GenBank/DDBJ whole genome shotgun (WGS) entry which is preliminary data.</text>
</comment>
<accession>A0A976IEW1</accession>
<dbReference type="KEGG" id="blac:94351898"/>
<proteinExistence type="predicted"/>
<gene>
    <name evidence="2" type="ORF">CCR75_008173</name>
</gene>
<evidence type="ECO:0000256" key="1">
    <source>
        <dbReference type="SAM" id="SignalP"/>
    </source>
</evidence>
<feature type="signal peptide" evidence="1">
    <location>
        <begin position="1"/>
        <end position="23"/>
    </location>
</feature>
<organism evidence="2 3">
    <name type="scientific">Bremia lactucae</name>
    <name type="common">Lettuce downy mildew</name>
    <dbReference type="NCBI Taxonomy" id="4779"/>
    <lineage>
        <taxon>Eukaryota</taxon>
        <taxon>Sar</taxon>
        <taxon>Stramenopiles</taxon>
        <taxon>Oomycota</taxon>
        <taxon>Peronosporomycetes</taxon>
        <taxon>Peronosporales</taxon>
        <taxon>Peronosporaceae</taxon>
        <taxon>Bremia</taxon>
    </lineage>
</organism>
<feature type="chain" id="PRO_5036709109" description="RxLR effector protein" evidence="1">
    <location>
        <begin position="24"/>
        <end position="105"/>
    </location>
</feature>
<evidence type="ECO:0008006" key="4">
    <source>
        <dbReference type="Google" id="ProtNLM"/>
    </source>
</evidence>
<name>A0A976IEW1_BRELC</name>
<sequence>MLALSKIIKAVVIASILIGSSSSFPMAKISSATSNDQSRHYGSEHGNGRLLRGAGIALHGDEEERAFNFSIFNRLKSKWSAALKKRTDKKAALRAERRARMQHGM</sequence>
<dbReference type="GeneID" id="94351898"/>
<dbReference type="RefSeq" id="XP_067818648.1">
    <property type="nucleotide sequence ID" value="XM_067966227.1"/>
</dbReference>